<dbReference type="EMBL" id="JAHWGI010001442">
    <property type="protein sequence ID" value="KAK3932993.1"/>
    <property type="molecule type" value="Genomic_DNA"/>
</dbReference>
<evidence type="ECO:0000313" key="2">
    <source>
        <dbReference type="Proteomes" id="UP001219518"/>
    </source>
</evidence>
<reference evidence="1" key="2">
    <citation type="journal article" date="2023" name="BMC Genomics">
        <title>Pest status, molecular evolution, and epigenetic factors derived from the genome assembly of Frankliniella fusca, a thysanopteran phytovirus vector.</title>
        <authorList>
            <person name="Catto M.A."/>
            <person name="Labadie P.E."/>
            <person name="Jacobson A.L."/>
            <person name="Kennedy G.G."/>
            <person name="Srinivasan R."/>
            <person name="Hunt B.G."/>
        </authorList>
    </citation>
    <scope>NUCLEOTIDE SEQUENCE</scope>
    <source>
        <strain evidence="1">PL_HMW_Pooled</strain>
    </source>
</reference>
<dbReference type="Proteomes" id="UP001219518">
    <property type="component" value="Unassembled WGS sequence"/>
</dbReference>
<organism evidence="1 2">
    <name type="scientific">Frankliniella fusca</name>
    <dbReference type="NCBI Taxonomy" id="407009"/>
    <lineage>
        <taxon>Eukaryota</taxon>
        <taxon>Metazoa</taxon>
        <taxon>Ecdysozoa</taxon>
        <taxon>Arthropoda</taxon>
        <taxon>Hexapoda</taxon>
        <taxon>Insecta</taxon>
        <taxon>Pterygota</taxon>
        <taxon>Neoptera</taxon>
        <taxon>Paraneoptera</taxon>
        <taxon>Thysanoptera</taxon>
        <taxon>Terebrantia</taxon>
        <taxon>Thripoidea</taxon>
        <taxon>Thripidae</taxon>
        <taxon>Frankliniella</taxon>
    </lineage>
</organism>
<protein>
    <submittedName>
        <fullName evidence="1">GMP synthase [glutamine-hydrolyzing]</fullName>
    </submittedName>
</protein>
<dbReference type="AlphaFoldDB" id="A0AAE1I496"/>
<sequence>MLKVLAVKRVSFWKEAINVNLSSGNHDKVLIHQNIPDVYFSFIRKWKLKGSDQHDASNKIIEPSTAYVKIKENAY</sequence>
<comment type="caution">
    <text evidence="1">The sequence shown here is derived from an EMBL/GenBank/DDBJ whole genome shotgun (WGS) entry which is preliminary data.</text>
</comment>
<name>A0AAE1I496_9NEOP</name>
<reference evidence="1" key="1">
    <citation type="submission" date="2021-07" db="EMBL/GenBank/DDBJ databases">
        <authorList>
            <person name="Catto M.A."/>
            <person name="Jacobson A."/>
            <person name="Kennedy G."/>
            <person name="Labadie P."/>
            <person name="Hunt B.G."/>
            <person name="Srinivasan R."/>
        </authorList>
    </citation>
    <scope>NUCLEOTIDE SEQUENCE</scope>
    <source>
        <strain evidence="1">PL_HMW_Pooled</strain>
        <tissue evidence="1">Head</tissue>
    </source>
</reference>
<accession>A0AAE1I496</accession>
<gene>
    <name evidence="1" type="ORF">KUF71_017181</name>
</gene>
<proteinExistence type="predicted"/>
<keyword evidence="2" id="KW-1185">Reference proteome</keyword>
<evidence type="ECO:0000313" key="1">
    <source>
        <dbReference type="EMBL" id="KAK3932993.1"/>
    </source>
</evidence>